<accession>A0ABP8KZD5</accession>
<keyword evidence="3" id="KW-1185">Reference proteome</keyword>
<reference evidence="3" key="1">
    <citation type="journal article" date="2019" name="Int. J. Syst. Evol. Microbiol.">
        <title>The Global Catalogue of Microorganisms (GCM) 10K type strain sequencing project: providing services to taxonomists for standard genome sequencing and annotation.</title>
        <authorList>
            <consortium name="The Broad Institute Genomics Platform"/>
            <consortium name="The Broad Institute Genome Sequencing Center for Infectious Disease"/>
            <person name="Wu L."/>
            <person name="Ma J."/>
        </authorList>
    </citation>
    <scope>NUCLEOTIDE SEQUENCE [LARGE SCALE GENOMIC DNA]</scope>
    <source>
        <strain evidence="3">JCM 17810</strain>
    </source>
</reference>
<protein>
    <recommendedName>
        <fullName evidence="4">DUF3180 domain-containing protein</fullName>
    </recommendedName>
</protein>
<keyword evidence="1" id="KW-1133">Transmembrane helix</keyword>
<evidence type="ECO:0000313" key="3">
    <source>
        <dbReference type="Proteomes" id="UP001500622"/>
    </source>
</evidence>
<dbReference type="Pfam" id="PF11377">
    <property type="entry name" value="DUF3180"/>
    <property type="match status" value="1"/>
</dbReference>
<dbReference type="InterPro" id="IPR021517">
    <property type="entry name" value="DUF3180"/>
</dbReference>
<feature type="transmembrane region" description="Helical" evidence="1">
    <location>
        <begin position="9"/>
        <end position="27"/>
    </location>
</feature>
<keyword evidence="1" id="KW-0472">Membrane</keyword>
<gene>
    <name evidence="2" type="ORF">GCM10023169_08340</name>
</gene>
<evidence type="ECO:0000313" key="2">
    <source>
        <dbReference type="EMBL" id="GAA4418582.1"/>
    </source>
</evidence>
<feature type="transmembrane region" description="Helical" evidence="1">
    <location>
        <begin position="116"/>
        <end position="134"/>
    </location>
</feature>
<sequence>MNRTSWQTLVLITVFSGLIAFFVLENIEVRGGLGVPVSYLSAAGPALLAIVLLSMGRSVRRLVRQEPTSMTPIGASRVVVLAKAAALVGSALVGYFAAQVLVALDNLSAPLPEQRALASGVALLTCVALVAVAIRVETWCRVPPEDDDDSPGGVNHSASSA</sequence>
<feature type="transmembrane region" description="Helical" evidence="1">
    <location>
        <begin position="39"/>
        <end position="59"/>
    </location>
</feature>
<dbReference type="Proteomes" id="UP001500622">
    <property type="component" value="Unassembled WGS sequence"/>
</dbReference>
<keyword evidence="1" id="KW-0812">Transmembrane</keyword>
<name>A0ABP8KZD5_9MICO</name>
<feature type="transmembrane region" description="Helical" evidence="1">
    <location>
        <begin position="80"/>
        <end position="104"/>
    </location>
</feature>
<comment type="caution">
    <text evidence="2">The sequence shown here is derived from an EMBL/GenBank/DDBJ whole genome shotgun (WGS) entry which is preliminary data.</text>
</comment>
<proteinExistence type="predicted"/>
<evidence type="ECO:0000256" key="1">
    <source>
        <dbReference type="SAM" id="Phobius"/>
    </source>
</evidence>
<organism evidence="2 3">
    <name type="scientific">Georgenia halophila</name>
    <dbReference type="NCBI Taxonomy" id="620889"/>
    <lineage>
        <taxon>Bacteria</taxon>
        <taxon>Bacillati</taxon>
        <taxon>Actinomycetota</taxon>
        <taxon>Actinomycetes</taxon>
        <taxon>Micrococcales</taxon>
        <taxon>Bogoriellaceae</taxon>
        <taxon>Georgenia</taxon>
    </lineage>
</organism>
<evidence type="ECO:0008006" key="4">
    <source>
        <dbReference type="Google" id="ProtNLM"/>
    </source>
</evidence>
<dbReference type="RefSeq" id="WP_345215213.1">
    <property type="nucleotide sequence ID" value="NZ_BAABGN010000002.1"/>
</dbReference>
<dbReference type="EMBL" id="BAABGN010000002">
    <property type="protein sequence ID" value="GAA4418582.1"/>
    <property type="molecule type" value="Genomic_DNA"/>
</dbReference>